<evidence type="ECO:0000256" key="1">
    <source>
        <dbReference type="SAM" id="MobiDB-lite"/>
    </source>
</evidence>
<feature type="region of interest" description="Disordered" evidence="1">
    <location>
        <begin position="93"/>
        <end position="115"/>
    </location>
</feature>
<gene>
    <name evidence="3" type="ORF">EAI_06879</name>
</gene>
<name>E2C998_HARSA</name>
<sequence>MPPPCRTDRGKQVSLCYIAIIDVLRFAVAAIVWTPARGWTIRINSTGLRDSRSPAKSIAKTCASILPRGRSRTPLNTLYGGIRSKKFLPGLYPSRGTSGLDEALPVRQNEKGKKG</sequence>
<evidence type="ECO:0000313" key="3">
    <source>
        <dbReference type="EMBL" id="EFN75443.1"/>
    </source>
</evidence>
<feature type="transmembrane region" description="Helical" evidence="2">
    <location>
        <begin position="12"/>
        <end position="33"/>
    </location>
</feature>
<evidence type="ECO:0000256" key="2">
    <source>
        <dbReference type="SAM" id="Phobius"/>
    </source>
</evidence>
<keyword evidence="4" id="KW-1185">Reference proteome</keyword>
<accession>E2C998</accession>
<keyword evidence="2" id="KW-0812">Transmembrane</keyword>
<dbReference type="InParanoid" id="E2C998"/>
<evidence type="ECO:0000313" key="4">
    <source>
        <dbReference type="Proteomes" id="UP000008237"/>
    </source>
</evidence>
<organism evidence="4">
    <name type="scientific">Harpegnathos saltator</name>
    <name type="common">Jerdon's jumping ant</name>
    <dbReference type="NCBI Taxonomy" id="610380"/>
    <lineage>
        <taxon>Eukaryota</taxon>
        <taxon>Metazoa</taxon>
        <taxon>Ecdysozoa</taxon>
        <taxon>Arthropoda</taxon>
        <taxon>Hexapoda</taxon>
        <taxon>Insecta</taxon>
        <taxon>Pterygota</taxon>
        <taxon>Neoptera</taxon>
        <taxon>Endopterygota</taxon>
        <taxon>Hymenoptera</taxon>
        <taxon>Apocrita</taxon>
        <taxon>Aculeata</taxon>
        <taxon>Formicoidea</taxon>
        <taxon>Formicidae</taxon>
        <taxon>Ponerinae</taxon>
        <taxon>Ponerini</taxon>
        <taxon>Harpegnathos</taxon>
    </lineage>
</organism>
<reference evidence="3 4" key="1">
    <citation type="journal article" date="2010" name="Science">
        <title>Genomic comparison of the ants Camponotus floridanus and Harpegnathos saltator.</title>
        <authorList>
            <person name="Bonasio R."/>
            <person name="Zhang G."/>
            <person name="Ye C."/>
            <person name="Mutti N.S."/>
            <person name="Fang X."/>
            <person name="Qin N."/>
            <person name="Donahue G."/>
            <person name="Yang P."/>
            <person name="Li Q."/>
            <person name="Li C."/>
            <person name="Zhang P."/>
            <person name="Huang Z."/>
            <person name="Berger S.L."/>
            <person name="Reinberg D."/>
            <person name="Wang J."/>
            <person name="Liebig J."/>
        </authorList>
    </citation>
    <scope>NUCLEOTIDE SEQUENCE [LARGE SCALE GENOMIC DNA]</scope>
    <source>
        <strain evidence="3 4">R22 G/1</strain>
    </source>
</reference>
<keyword evidence="2" id="KW-0472">Membrane</keyword>
<protein>
    <submittedName>
        <fullName evidence="3">Uncharacterized protein</fullName>
    </submittedName>
</protein>
<keyword evidence="2" id="KW-1133">Transmembrane helix</keyword>
<dbReference type="Proteomes" id="UP000008237">
    <property type="component" value="Unassembled WGS sequence"/>
</dbReference>
<proteinExistence type="predicted"/>
<dbReference type="EMBL" id="GL453806">
    <property type="protein sequence ID" value="EFN75443.1"/>
    <property type="molecule type" value="Genomic_DNA"/>
</dbReference>
<dbReference type="AlphaFoldDB" id="E2C998"/>